<gene>
    <name evidence="2" type="ORF">GCM10011584_31880</name>
</gene>
<evidence type="ECO:0000313" key="2">
    <source>
        <dbReference type="EMBL" id="GGO93363.1"/>
    </source>
</evidence>
<name>A0ABQ2NIX0_9ACTN</name>
<comment type="caution">
    <text evidence="2">The sequence shown here is derived from an EMBL/GenBank/DDBJ whole genome shotgun (WGS) entry which is preliminary data.</text>
</comment>
<organism evidence="2 3">
    <name type="scientific">Nocardioides phosphati</name>
    <dbReference type="NCBI Taxonomy" id="1867775"/>
    <lineage>
        <taxon>Bacteria</taxon>
        <taxon>Bacillati</taxon>
        <taxon>Actinomycetota</taxon>
        <taxon>Actinomycetes</taxon>
        <taxon>Propionibacteriales</taxon>
        <taxon>Nocardioidaceae</taxon>
        <taxon>Nocardioides</taxon>
    </lineage>
</organism>
<dbReference type="Pfam" id="PF01844">
    <property type="entry name" value="HNH"/>
    <property type="match status" value="1"/>
</dbReference>
<feature type="domain" description="HNH nuclease" evidence="1">
    <location>
        <begin position="93"/>
        <end position="149"/>
    </location>
</feature>
<sequence length="173" mass="19211">MTMSGSRPYRKYTPELLAPLVAQSTSVAGVLRLLGLRQNGGAHAHISRTIKRFGLDTSHFVLHNPSSQSHRRRAAHEVLVRLPEDSRRAKPPQLKRALMELGVPYECACCGNDGAWRGLPLTLEIDHIDGDFLNNVPENLRFLCPNCHRQTPNFAGKSRGKYVGRQKPLPGTA</sequence>
<evidence type="ECO:0000313" key="3">
    <source>
        <dbReference type="Proteomes" id="UP000655410"/>
    </source>
</evidence>
<dbReference type="SMART" id="SM00507">
    <property type="entry name" value="HNHc"/>
    <property type="match status" value="1"/>
</dbReference>
<accession>A0ABQ2NIX0</accession>
<protein>
    <recommendedName>
        <fullName evidence="1">HNH nuclease domain-containing protein</fullName>
    </recommendedName>
</protein>
<proteinExistence type="predicted"/>
<dbReference type="EMBL" id="BMNI01000012">
    <property type="protein sequence ID" value="GGO93363.1"/>
    <property type="molecule type" value="Genomic_DNA"/>
</dbReference>
<dbReference type="InterPro" id="IPR002711">
    <property type="entry name" value="HNH"/>
</dbReference>
<dbReference type="CDD" id="cd00085">
    <property type="entry name" value="HNHc"/>
    <property type="match status" value="1"/>
</dbReference>
<dbReference type="Proteomes" id="UP000655410">
    <property type="component" value="Unassembled WGS sequence"/>
</dbReference>
<keyword evidence="3" id="KW-1185">Reference proteome</keyword>
<dbReference type="InterPro" id="IPR003615">
    <property type="entry name" value="HNH_nuc"/>
</dbReference>
<reference evidence="3" key="1">
    <citation type="journal article" date="2019" name="Int. J. Syst. Evol. Microbiol.">
        <title>The Global Catalogue of Microorganisms (GCM) 10K type strain sequencing project: providing services to taxonomists for standard genome sequencing and annotation.</title>
        <authorList>
            <consortium name="The Broad Institute Genomics Platform"/>
            <consortium name="The Broad Institute Genome Sequencing Center for Infectious Disease"/>
            <person name="Wu L."/>
            <person name="Ma J."/>
        </authorList>
    </citation>
    <scope>NUCLEOTIDE SEQUENCE [LARGE SCALE GENOMIC DNA]</scope>
    <source>
        <strain evidence="3">CGMCC 4.7371</strain>
    </source>
</reference>
<evidence type="ECO:0000259" key="1">
    <source>
        <dbReference type="SMART" id="SM00507"/>
    </source>
</evidence>